<dbReference type="WBParaSite" id="L893_g18886.t1">
    <property type="protein sequence ID" value="L893_g18886.t1"/>
    <property type="gene ID" value="L893_g18886"/>
</dbReference>
<name>A0A1I7YR77_9BILA</name>
<protein>
    <submittedName>
        <fullName evidence="2">Ricin B-type lectin domain-containing protein</fullName>
    </submittedName>
</protein>
<evidence type="ECO:0000313" key="1">
    <source>
        <dbReference type="Proteomes" id="UP000095287"/>
    </source>
</evidence>
<proteinExistence type="predicted"/>
<organism evidence="1 2">
    <name type="scientific">Steinernema glaseri</name>
    <dbReference type="NCBI Taxonomy" id="37863"/>
    <lineage>
        <taxon>Eukaryota</taxon>
        <taxon>Metazoa</taxon>
        <taxon>Ecdysozoa</taxon>
        <taxon>Nematoda</taxon>
        <taxon>Chromadorea</taxon>
        <taxon>Rhabditida</taxon>
        <taxon>Tylenchina</taxon>
        <taxon>Panagrolaimomorpha</taxon>
        <taxon>Strongyloidoidea</taxon>
        <taxon>Steinernematidae</taxon>
        <taxon>Steinernema</taxon>
    </lineage>
</organism>
<sequence>MEEGRSSLAEAKQEEMEEYRRIPTWIVVAGPAKEGRAPSGQRRPPCVLNRSAMPSRVDRYFAEQTRGVDRCFGRSATHDGEWSDTYQLICRRERGQGLYALEIPTEGRLKLQLRRSSSVVTHFRSSECTNADKWQIERHLLLVQ</sequence>
<evidence type="ECO:0000313" key="2">
    <source>
        <dbReference type="WBParaSite" id="L893_g18886.t1"/>
    </source>
</evidence>
<keyword evidence="1" id="KW-1185">Reference proteome</keyword>
<reference evidence="2" key="1">
    <citation type="submission" date="2016-11" db="UniProtKB">
        <authorList>
            <consortium name="WormBaseParasite"/>
        </authorList>
    </citation>
    <scope>IDENTIFICATION</scope>
</reference>
<dbReference type="AlphaFoldDB" id="A0A1I7YR77"/>
<accession>A0A1I7YR77</accession>
<dbReference type="Proteomes" id="UP000095287">
    <property type="component" value="Unplaced"/>
</dbReference>